<feature type="region of interest" description="Disordered" evidence="1">
    <location>
        <begin position="431"/>
        <end position="465"/>
    </location>
</feature>
<dbReference type="InParanoid" id="G2QIT8"/>
<dbReference type="PANTHER" id="PTHR24330">
    <property type="entry name" value="HOMEOBOX PROTEIN BARH-LIKE"/>
    <property type="match status" value="1"/>
</dbReference>
<dbReference type="Proteomes" id="UP000007322">
    <property type="component" value="Chromosome 5"/>
</dbReference>
<accession>G2QIT8</accession>
<dbReference type="RefSeq" id="XP_003664811.1">
    <property type="nucleotide sequence ID" value="XM_003664763.1"/>
</dbReference>
<feature type="region of interest" description="Disordered" evidence="1">
    <location>
        <begin position="317"/>
        <end position="389"/>
    </location>
</feature>
<reference evidence="2 3" key="1">
    <citation type="journal article" date="2011" name="Nat. Biotechnol.">
        <title>Comparative genomic analysis of the thermophilic biomass-degrading fungi Myceliophthora thermophila and Thielavia terrestris.</title>
        <authorList>
            <person name="Berka R.M."/>
            <person name="Grigoriev I.V."/>
            <person name="Otillar R."/>
            <person name="Salamov A."/>
            <person name="Grimwood J."/>
            <person name="Reid I."/>
            <person name="Ishmael N."/>
            <person name="John T."/>
            <person name="Darmond C."/>
            <person name="Moisan M.-C."/>
            <person name="Henrissat B."/>
            <person name="Coutinho P.M."/>
            <person name="Lombard V."/>
            <person name="Natvig D.O."/>
            <person name="Lindquist E."/>
            <person name="Schmutz J."/>
            <person name="Lucas S."/>
            <person name="Harris P."/>
            <person name="Powlowski J."/>
            <person name="Bellemare A."/>
            <person name="Taylor D."/>
            <person name="Butler G."/>
            <person name="de Vries R.P."/>
            <person name="Allijn I.E."/>
            <person name="van den Brink J."/>
            <person name="Ushinsky S."/>
            <person name="Storms R."/>
            <person name="Powell A.J."/>
            <person name="Paulsen I.T."/>
            <person name="Elbourne L.D.H."/>
            <person name="Baker S.E."/>
            <person name="Magnuson J."/>
            <person name="LaBoissiere S."/>
            <person name="Clutterbuck A.J."/>
            <person name="Martinez D."/>
            <person name="Wogulis M."/>
            <person name="de Leon A.L."/>
            <person name="Rey M.W."/>
            <person name="Tsang A."/>
        </authorList>
    </citation>
    <scope>NUCLEOTIDE SEQUENCE [LARGE SCALE GENOMIC DNA]</scope>
    <source>
        <strain evidence="3">ATCC 42464 / BCRC 31852 / DSM 1799</strain>
    </source>
</reference>
<feature type="compositionally biased region" description="Pro residues" evidence="1">
    <location>
        <begin position="1"/>
        <end position="10"/>
    </location>
</feature>
<dbReference type="InterPro" id="IPR052145">
    <property type="entry name" value="Mediator/Homeobox_domain"/>
</dbReference>
<proteinExistence type="predicted"/>
<protein>
    <submittedName>
        <fullName evidence="2">Uncharacterized protein</fullName>
    </submittedName>
</protein>
<feature type="compositionally biased region" description="Pro residues" evidence="1">
    <location>
        <begin position="190"/>
        <end position="214"/>
    </location>
</feature>
<evidence type="ECO:0000313" key="3">
    <source>
        <dbReference type="Proteomes" id="UP000007322"/>
    </source>
</evidence>
<gene>
    <name evidence="2" type="ORF">MYCTH_2128634</name>
</gene>
<dbReference type="VEuPathDB" id="FungiDB:MYCTH_2128634"/>
<feature type="region of interest" description="Disordered" evidence="1">
    <location>
        <begin position="1"/>
        <end position="20"/>
    </location>
</feature>
<name>G2QIT8_THET4</name>
<dbReference type="KEGG" id="mtm:MYCTH_2128634"/>
<evidence type="ECO:0000256" key="1">
    <source>
        <dbReference type="SAM" id="MobiDB-lite"/>
    </source>
</evidence>
<dbReference type="HOGENOM" id="CLU_570097_0_0_1"/>
<feature type="compositionally biased region" description="Low complexity" evidence="1">
    <location>
        <begin position="65"/>
        <end position="75"/>
    </location>
</feature>
<feature type="compositionally biased region" description="Low complexity" evidence="1">
    <location>
        <begin position="244"/>
        <end position="257"/>
    </location>
</feature>
<dbReference type="OrthoDB" id="10504035at2759"/>
<sequence length="479" mass="52912">MRPEYLPPLIIPKRRTRTPILVATCPRRQEQEKQQQQQQQDEEEKEQEQQPGQRPLPIFRPSYRTPPATLPATAFPNPPPERKPDDIDDIEAFSFYNPCLLPPSPVAPPFETRSYTDPSHGIPPLEPAPAPPLPDYSPQRWRQRQRQRQEGDPLPPRPRPGSAQPGLRRSTQPLNRDYRRRGGNRAAASVPPPPFRPPRTPPPARPDPELPPSPFSIQRSPSRLYARPPLRRGGPRPGAGPGTGPAAQQQQQQQQQQKHQISLPRWDTCGPPGFDASRPPSPVVAAHRRPAKPPVEWDAKSMSSSVYSMYTDDVVQSPYYSHSHNNNDDDDNDNNLYDDDDDDDDGSSTPGSWGRRDGGAYVNVTPCLAVRPPGQEGRRGGGGGGEGGYKEKEEAALRDLWGVIDELLGPDRRLGDYDAMSITSSMNGEMAAAAAASAAGYHSRPSAPRASHSNRESRQSGVSGEGAWWRAVRQGLLLS</sequence>
<evidence type="ECO:0000313" key="2">
    <source>
        <dbReference type="EMBL" id="AEO59566.1"/>
    </source>
</evidence>
<feature type="compositionally biased region" description="Acidic residues" evidence="1">
    <location>
        <begin position="328"/>
        <end position="346"/>
    </location>
</feature>
<dbReference type="PANTHER" id="PTHR24330:SF19">
    <property type="entry name" value="MEDIATOR OF RNA POLYMERASE II TRANSCRIPTION SUBUNIT 29"/>
    <property type="match status" value="1"/>
</dbReference>
<dbReference type="EMBL" id="CP003006">
    <property type="protein sequence ID" value="AEO59566.1"/>
    <property type="molecule type" value="Genomic_DNA"/>
</dbReference>
<organism evidence="2 3">
    <name type="scientific">Thermothelomyces thermophilus (strain ATCC 42464 / BCRC 31852 / DSM 1799)</name>
    <name type="common">Sporotrichum thermophile</name>
    <dbReference type="NCBI Taxonomy" id="573729"/>
    <lineage>
        <taxon>Eukaryota</taxon>
        <taxon>Fungi</taxon>
        <taxon>Dikarya</taxon>
        <taxon>Ascomycota</taxon>
        <taxon>Pezizomycotina</taxon>
        <taxon>Sordariomycetes</taxon>
        <taxon>Sordariomycetidae</taxon>
        <taxon>Sordariales</taxon>
        <taxon>Chaetomiaceae</taxon>
        <taxon>Thermothelomyces</taxon>
    </lineage>
</organism>
<keyword evidence="3" id="KW-1185">Reference proteome</keyword>
<dbReference type="eggNOG" id="ENOG502RNXA">
    <property type="taxonomic scope" value="Eukaryota"/>
</dbReference>
<feature type="region of interest" description="Disordered" evidence="1">
    <location>
        <begin position="25"/>
        <end position="303"/>
    </location>
</feature>
<dbReference type="AlphaFoldDB" id="G2QIT8"/>
<feature type="compositionally biased region" description="Pro residues" evidence="1">
    <location>
        <begin position="124"/>
        <end position="135"/>
    </location>
</feature>
<dbReference type="GeneID" id="11506605"/>